<sequence length="318" mass="34292">MYNTSTSSHRSDHAVSRRRVSQGLAWSVPAIAGVAAAPAYAASKPSNCTSKIEAYADLTYNWGAATSGTTTQTFDFTGTWMNVMNIPADAVIVSMTQSFIFMARDDSVNGGRGPGFYDLGNSHVKDSKNLCNSSYQNITGCRWTANNTRTTTDISFYQRSGSPIAKVWDPANGATGAMTRNWFDYDFSRYATAFKNNYPNYTGTFGVSKAWEFTYTAATQGGVVPASLLPAPTYNPDGTCKSYLFATGVTDGQYPHTYVPQSAGGGATPTLTYYATANGLTDTRTQFAAAAVSVRTVTYRLPSGQTQTITRQGPFYIN</sequence>
<dbReference type="AlphaFoldDB" id="A0A3E2DF73"/>
<dbReference type="EMBL" id="NOWI01000006">
    <property type="protein sequence ID" value="RFT43988.1"/>
    <property type="molecule type" value="Genomic_DNA"/>
</dbReference>
<comment type="caution">
    <text evidence="1">The sequence shown here is derived from an EMBL/GenBank/DDBJ whole genome shotgun (WGS) entry which is preliminary data.</text>
</comment>
<name>A0A3E2DF73_9ACTN</name>
<accession>A0A3E2DF73</accession>
<gene>
    <name evidence="1" type="ORF">CHT91_08265</name>
</gene>
<reference evidence="1 2" key="1">
    <citation type="submission" date="2017-07" db="EMBL/GenBank/DDBJ databases">
        <authorList>
            <person name="Sun Z.S."/>
            <person name="Albrecht U."/>
            <person name="Echele G."/>
            <person name="Lee C.C."/>
        </authorList>
    </citation>
    <scope>NUCLEOTIDE SEQUENCE [LARGE SCALE GENOMIC DNA]</scope>
    <source>
        <strain evidence="1 2">P16-029</strain>
    </source>
</reference>
<organism evidence="1 2">
    <name type="scientific">Cutibacterium avidum</name>
    <dbReference type="NCBI Taxonomy" id="33010"/>
    <lineage>
        <taxon>Bacteria</taxon>
        <taxon>Bacillati</taxon>
        <taxon>Actinomycetota</taxon>
        <taxon>Actinomycetes</taxon>
        <taxon>Propionibacteriales</taxon>
        <taxon>Propionibacteriaceae</taxon>
        <taxon>Cutibacterium</taxon>
    </lineage>
</organism>
<proteinExistence type="predicted"/>
<evidence type="ECO:0000313" key="1">
    <source>
        <dbReference type="EMBL" id="RFT43988.1"/>
    </source>
</evidence>
<dbReference type="Proteomes" id="UP000259211">
    <property type="component" value="Unassembled WGS sequence"/>
</dbReference>
<evidence type="ECO:0000313" key="2">
    <source>
        <dbReference type="Proteomes" id="UP000259211"/>
    </source>
</evidence>
<protein>
    <submittedName>
        <fullName evidence="1">Uncharacterized protein</fullName>
    </submittedName>
</protein>